<protein>
    <submittedName>
        <fullName evidence="2">Uncharacterized protein</fullName>
    </submittedName>
</protein>
<sequence length="224" mass="23953">GPFSDGRGPCRRRPSRVVPRRRHEHAPGLPGALRRREARASAQPGVLVPLLGALRVREAHRPAADRPRRRGAREVDLPVGRVREDAEGEASHRPRREDQLRLDGLGRATGGAAGAVGPELRGGNRARVLGRPAVADGRPVGPRAVCQGHAPPRQRGAARAAERWRGGSQKRHPCLTLPSSDHLPPHGRRGRGRAGDEGRVGALARAGAEAARGPPRPRPRRPGA</sequence>
<feature type="compositionally biased region" description="Low complexity" evidence="1">
    <location>
        <begin position="148"/>
        <end position="159"/>
    </location>
</feature>
<comment type="caution">
    <text evidence="2">The sequence shown here is derived from an EMBL/GenBank/DDBJ whole genome shotgun (WGS) entry which is preliminary data.</text>
</comment>
<feature type="compositionally biased region" description="Low complexity" evidence="1">
    <location>
        <begin position="200"/>
        <end position="213"/>
    </location>
</feature>
<feature type="non-terminal residue" evidence="2">
    <location>
        <position position="224"/>
    </location>
</feature>
<gene>
    <name evidence="2" type="ORF">PCOR1329_LOCUS45142</name>
</gene>
<feature type="compositionally biased region" description="Basic and acidic residues" evidence="1">
    <location>
        <begin position="59"/>
        <end position="101"/>
    </location>
</feature>
<dbReference type="EMBL" id="CAUYUJ010015426">
    <property type="protein sequence ID" value="CAK0853783.1"/>
    <property type="molecule type" value="Genomic_DNA"/>
</dbReference>
<reference evidence="2" key="1">
    <citation type="submission" date="2023-10" db="EMBL/GenBank/DDBJ databases">
        <authorList>
            <person name="Chen Y."/>
            <person name="Shah S."/>
            <person name="Dougan E. K."/>
            <person name="Thang M."/>
            <person name="Chan C."/>
        </authorList>
    </citation>
    <scope>NUCLEOTIDE SEQUENCE [LARGE SCALE GENOMIC DNA]</scope>
</reference>
<feature type="non-terminal residue" evidence="2">
    <location>
        <position position="1"/>
    </location>
</feature>
<accession>A0ABN9U4K6</accession>
<feature type="compositionally biased region" description="Basic residues" evidence="1">
    <location>
        <begin position="215"/>
        <end position="224"/>
    </location>
</feature>
<feature type="compositionally biased region" description="Basic residues" evidence="1">
    <location>
        <begin position="9"/>
        <end position="24"/>
    </location>
</feature>
<feature type="region of interest" description="Disordered" evidence="1">
    <location>
        <begin position="1"/>
        <end position="45"/>
    </location>
</feature>
<organism evidence="2 3">
    <name type="scientific">Prorocentrum cordatum</name>
    <dbReference type="NCBI Taxonomy" id="2364126"/>
    <lineage>
        <taxon>Eukaryota</taxon>
        <taxon>Sar</taxon>
        <taxon>Alveolata</taxon>
        <taxon>Dinophyceae</taxon>
        <taxon>Prorocentrales</taxon>
        <taxon>Prorocentraceae</taxon>
        <taxon>Prorocentrum</taxon>
    </lineage>
</organism>
<name>A0ABN9U4K6_9DINO</name>
<evidence type="ECO:0000313" key="2">
    <source>
        <dbReference type="EMBL" id="CAK0853783.1"/>
    </source>
</evidence>
<evidence type="ECO:0000313" key="3">
    <source>
        <dbReference type="Proteomes" id="UP001189429"/>
    </source>
</evidence>
<dbReference type="Proteomes" id="UP001189429">
    <property type="component" value="Unassembled WGS sequence"/>
</dbReference>
<feature type="region of interest" description="Disordered" evidence="1">
    <location>
        <begin position="59"/>
        <end position="224"/>
    </location>
</feature>
<keyword evidence="3" id="KW-1185">Reference proteome</keyword>
<proteinExistence type="predicted"/>
<evidence type="ECO:0000256" key="1">
    <source>
        <dbReference type="SAM" id="MobiDB-lite"/>
    </source>
</evidence>